<protein>
    <submittedName>
        <fullName evidence="1">Uncharacterized protein</fullName>
    </submittedName>
</protein>
<dbReference type="EMBL" id="HBGN01009842">
    <property type="protein sequence ID" value="CAD9321083.1"/>
    <property type="molecule type" value="Transcribed_RNA"/>
</dbReference>
<evidence type="ECO:0000313" key="1">
    <source>
        <dbReference type="EMBL" id="CAD9321083.1"/>
    </source>
</evidence>
<gene>
    <name evidence="1" type="ORF">DBRI1063_LOCUS6299</name>
</gene>
<organism evidence="1">
    <name type="scientific">Ditylum brightwellii</name>
    <dbReference type="NCBI Taxonomy" id="49249"/>
    <lineage>
        <taxon>Eukaryota</taxon>
        <taxon>Sar</taxon>
        <taxon>Stramenopiles</taxon>
        <taxon>Ochrophyta</taxon>
        <taxon>Bacillariophyta</taxon>
        <taxon>Mediophyceae</taxon>
        <taxon>Lithodesmiophycidae</taxon>
        <taxon>Lithodesmiales</taxon>
        <taxon>Lithodesmiaceae</taxon>
        <taxon>Ditylum</taxon>
    </lineage>
</organism>
<accession>A0A7S2E868</accession>
<name>A0A7S2E868_9STRA</name>
<dbReference type="AlphaFoldDB" id="A0A7S2E868"/>
<sequence length="148" mass="16639">MDGLEPAAGGGRKSVENLASAIVGAADSMQKSNTPMNIATISSGFEKSDFLVREEKGQRVYFDFFEEAFNYISNKGYVRMSSEEERDWIDLMGTIHSSVKGGMRFNTGKLLMVFFKYKPYMPRIDNYVQMSTSLKVNPSDNSIAKMEK</sequence>
<proteinExistence type="predicted"/>
<reference evidence="1" key="1">
    <citation type="submission" date="2021-01" db="EMBL/GenBank/DDBJ databases">
        <authorList>
            <person name="Corre E."/>
            <person name="Pelletier E."/>
            <person name="Niang G."/>
            <person name="Scheremetjew M."/>
            <person name="Finn R."/>
            <person name="Kale V."/>
            <person name="Holt S."/>
            <person name="Cochrane G."/>
            <person name="Meng A."/>
            <person name="Brown T."/>
            <person name="Cohen L."/>
        </authorList>
    </citation>
    <scope>NUCLEOTIDE SEQUENCE</scope>
    <source>
        <strain evidence="1">Pop2</strain>
    </source>
</reference>